<dbReference type="InterPro" id="IPR038849">
    <property type="entry name" value="ARL2BP"/>
</dbReference>
<dbReference type="InterPro" id="IPR042541">
    <property type="entry name" value="BART_sf"/>
</dbReference>
<accession>A0A8S2DFA0</accession>
<keyword evidence="10 12" id="KW-0539">Nucleus</keyword>
<evidence type="ECO:0000256" key="6">
    <source>
        <dbReference type="ARBA" id="ARBA00022490"/>
    </source>
</evidence>
<dbReference type="EMBL" id="CAJOBA010004872">
    <property type="protein sequence ID" value="CAF3726234.1"/>
    <property type="molecule type" value="Genomic_DNA"/>
</dbReference>
<dbReference type="PANTHER" id="PTHR15487">
    <property type="entry name" value="ADP-RIBOSYLATION FACTOR-LIKE PROTEIN 2-BINDING PROTEIN"/>
    <property type="match status" value="1"/>
</dbReference>
<evidence type="ECO:0000313" key="17">
    <source>
        <dbReference type="Proteomes" id="UP000677228"/>
    </source>
</evidence>
<evidence type="ECO:0000256" key="1">
    <source>
        <dbReference type="ARBA" id="ARBA00004120"/>
    </source>
</evidence>
<evidence type="ECO:0000256" key="4">
    <source>
        <dbReference type="ARBA" id="ARBA00009880"/>
    </source>
</evidence>
<evidence type="ECO:0000256" key="10">
    <source>
        <dbReference type="ARBA" id="ARBA00023242"/>
    </source>
</evidence>
<dbReference type="Proteomes" id="UP000677228">
    <property type="component" value="Unassembled WGS sequence"/>
</dbReference>
<gene>
    <name evidence="15" type="ORF">OVA965_LOCUS12215</name>
    <name evidence="16" type="ORF">TMI583_LOCUS12219</name>
</gene>
<keyword evidence="6 12" id="KW-0963">Cytoplasm</keyword>
<protein>
    <recommendedName>
        <fullName evidence="5 12">ADP-ribosylation factor-like protein 2-binding protein</fullName>
        <shortName evidence="12">ARF-like 2-binding protein</shortName>
    </recommendedName>
</protein>
<keyword evidence="9 12" id="KW-0206">Cytoskeleton</keyword>
<evidence type="ECO:0000256" key="5">
    <source>
        <dbReference type="ARBA" id="ARBA00014849"/>
    </source>
</evidence>
<dbReference type="Pfam" id="PF11527">
    <property type="entry name" value="ARL2_Bind_BART"/>
    <property type="match status" value="1"/>
</dbReference>
<dbReference type="EMBL" id="CAJNOK010004867">
    <property type="protein sequence ID" value="CAF0952479.1"/>
    <property type="molecule type" value="Genomic_DNA"/>
</dbReference>
<evidence type="ECO:0000256" key="9">
    <source>
        <dbReference type="ARBA" id="ARBA00023212"/>
    </source>
</evidence>
<dbReference type="Gene3D" id="1.20.1520.10">
    <property type="entry name" value="ADP-ribosylation factor-like 2-binding protein, domain"/>
    <property type="match status" value="1"/>
</dbReference>
<organism evidence="15 17">
    <name type="scientific">Didymodactylos carnosus</name>
    <dbReference type="NCBI Taxonomy" id="1234261"/>
    <lineage>
        <taxon>Eukaryota</taxon>
        <taxon>Metazoa</taxon>
        <taxon>Spiralia</taxon>
        <taxon>Gnathifera</taxon>
        <taxon>Rotifera</taxon>
        <taxon>Eurotatoria</taxon>
        <taxon>Bdelloidea</taxon>
        <taxon>Philodinida</taxon>
        <taxon>Philodinidae</taxon>
        <taxon>Didymodactylos</taxon>
    </lineage>
</organism>
<dbReference type="GO" id="GO:0005634">
    <property type="term" value="C:nucleus"/>
    <property type="evidence" value="ECO:0007669"/>
    <property type="project" value="UniProtKB-SubCell"/>
</dbReference>
<feature type="region of interest" description="Disordered" evidence="13">
    <location>
        <begin position="187"/>
        <end position="206"/>
    </location>
</feature>
<comment type="subcellular location">
    <subcellularLocation>
        <location evidence="1 12">Cytoplasm</location>
        <location evidence="1 12">Cytoskeleton</location>
        <location evidence="1 12">Cilium basal body</location>
    </subcellularLocation>
    <subcellularLocation>
        <location evidence="3 12">Cytoplasm</location>
        <location evidence="3 12">Cytoskeleton</location>
        <location evidence="3 12">Microtubule organizing center</location>
        <location evidence="3 12">Centrosome</location>
    </subcellularLocation>
    <subcellularLocation>
        <location evidence="12">Cytoplasm</location>
    </subcellularLocation>
    <subcellularLocation>
        <location evidence="2 12">Nucleus</location>
    </subcellularLocation>
    <subcellularLocation>
        <location evidence="12">Mitochondrion intermembrane space</location>
    </subcellularLocation>
</comment>
<comment type="caution">
    <text evidence="15">The sequence shown here is derived from an EMBL/GenBank/DDBJ whole genome shotgun (WGS) entry which is preliminary data.</text>
</comment>
<dbReference type="GO" id="GO:0051457">
    <property type="term" value="P:maintenance of protein location in nucleus"/>
    <property type="evidence" value="ECO:0007669"/>
    <property type="project" value="TreeGrafter"/>
</dbReference>
<feature type="compositionally biased region" description="Polar residues" evidence="13">
    <location>
        <begin position="192"/>
        <end position="206"/>
    </location>
</feature>
<name>A0A8S2DFA0_9BILA</name>
<evidence type="ECO:0000313" key="15">
    <source>
        <dbReference type="EMBL" id="CAF0952479.1"/>
    </source>
</evidence>
<reference evidence="15" key="1">
    <citation type="submission" date="2021-02" db="EMBL/GenBank/DDBJ databases">
        <authorList>
            <person name="Nowell W R."/>
        </authorList>
    </citation>
    <scope>NUCLEOTIDE SEQUENCE</scope>
</reference>
<evidence type="ECO:0000256" key="7">
    <source>
        <dbReference type="ARBA" id="ARBA00023069"/>
    </source>
</evidence>
<feature type="domain" description="BART" evidence="14">
    <location>
        <begin position="32"/>
        <end position="144"/>
    </location>
</feature>
<dbReference type="GO" id="GO:0005813">
    <property type="term" value="C:centrosome"/>
    <property type="evidence" value="ECO:0007669"/>
    <property type="project" value="UniProtKB-SubCell"/>
</dbReference>
<feature type="region of interest" description="Disordered" evidence="13">
    <location>
        <begin position="212"/>
        <end position="231"/>
    </location>
</feature>
<evidence type="ECO:0000313" key="16">
    <source>
        <dbReference type="EMBL" id="CAF3726234.1"/>
    </source>
</evidence>
<keyword evidence="7 12" id="KW-0969">Cilium</keyword>
<evidence type="ECO:0000256" key="2">
    <source>
        <dbReference type="ARBA" id="ARBA00004123"/>
    </source>
</evidence>
<evidence type="ECO:0000259" key="14">
    <source>
        <dbReference type="Pfam" id="PF11527"/>
    </source>
</evidence>
<keyword evidence="8 12" id="KW-0496">Mitochondrion</keyword>
<dbReference type="PANTHER" id="PTHR15487:SF4">
    <property type="entry name" value="ADP-RIBOSYLATION FACTOR-LIKE PROTEIN 2-BINDING PROTEIN"/>
    <property type="match status" value="1"/>
</dbReference>
<evidence type="ECO:0000256" key="3">
    <source>
        <dbReference type="ARBA" id="ARBA00004300"/>
    </source>
</evidence>
<evidence type="ECO:0000256" key="8">
    <source>
        <dbReference type="ARBA" id="ARBA00023128"/>
    </source>
</evidence>
<evidence type="ECO:0000256" key="11">
    <source>
        <dbReference type="ARBA" id="ARBA00023273"/>
    </source>
</evidence>
<evidence type="ECO:0000256" key="13">
    <source>
        <dbReference type="SAM" id="MobiDB-lite"/>
    </source>
</evidence>
<evidence type="ECO:0000256" key="12">
    <source>
        <dbReference type="RuleBase" id="RU367099"/>
    </source>
</evidence>
<feature type="compositionally biased region" description="Polar residues" evidence="13">
    <location>
        <begin position="221"/>
        <end position="231"/>
    </location>
</feature>
<sequence length="231" mass="26257">MATNNSVTTASATIDDEIFASHASQDPETELFDRTIGVIEDMIMDDEFRCIQDQFLEQNCREFDDSDENKLSYTTIHKDYLNIVENYVINQLKKKIPQFDLEPFMKQLTLRKQELEGEIFEFLCTFTDFLAFKEMMLDYKKSSENAGQIDMSSCLQSISLSGIDYDNDNRAAMMNRLTPMLDQVKVDDDEQQSSLPTASSAQSTRIAQLDLGIQGTKLKAPSSNSTSKKKS</sequence>
<proteinExistence type="inferred from homology"/>
<keyword evidence="11 12" id="KW-0966">Cell projection</keyword>
<dbReference type="GO" id="GO:0005929">
    <property type="term" value="C:cilium"/>
    <property type="evidence" value="ECO:0007669"/>
    <property type="project" value="UniProtKB-UniRule"/>
</dbReference>
<dbReference type="Proteomes" id="UP000682733">
    <property type="component" value="Unassembled WGS sequence"/>
</dbReference>
<comment type="function">
    <text evidence="12">Plays a role as an effector of the ADP-ribosylation factor-like protein 2, ARL2.</text>
</comment>
<dbReference type="AlphaFoldDB" id="A0A8S2DFA0"/>
<comment type="similarity">
    <text evidence="4 12">Belongs to the ARL2BP family.</text>
</comment>
<dbReference type="GO" id="GO:0005758">
    <property type="term" value="C:mitochondrial intermembrane space"/>
    <property type="evidence" value="ECO:0007669"/>
    <property type="project" value="UniProtKB-SubCell"/>
</dbReference>
<dbReference type="InterPro" id="IPR023379">
    <property type="entry name" value="BART_dom"/>
</dbReference>